<comment type="similarity">
    <text evidence="10 11">Belongs to the TonB-dependent receptor family.</text>
</comment>
<dbReference type="AlphaFoldDB" id="A0A832QUF1"/>
<dbReference type="InterPro" id="IPR039426">
    <property type="entry name" value="TonB-dep_rcpt-like"/>
</dbReference>
<evidence type="ECO:0000256" key="5">
    <source>
        <dbReference type="ARBA" id="ARBA00022729"/>
    </source>
</evidence>
<dbReference type="InterPro" id="IPR000531">
    <property type="entry name" value="Beta-barrel_TonB"/>
</dbReference>
<dbReference type="RefSeq" id="WP_303729129.1">
    <property type="nucleotide sequence ID" value="NZ_DULP01000034.1"/>
</dbReference>
<dbReference type="Gene3D" id="2.170.130.10">
    <property type="entry name" value="TonB-dependent receptor, plug domain"/>
    <property type="match status" value="1"/>
</dbReference>
<feature type="domain" description="TonB-dependent receptor-like beta-barrel" evidence="13">
    <location>
        <begin position="232"/>
        <end position="641"/>
    </location>
</feature>
<dbReference type="EMBL" id="DULP01000034">
    <property type="protein sequence ID" value="HHW32984.1"/>
    <property type="molecule type" value="Genomic_DNA"/>
</dbReference>
<keyword evidence="4 10" id="KW-0812">Transmembrane</keyword>
<evidence type="ECO:0000256" key="4">
    <source>
        <dbReference type="ARBA" id="ARBA00022692"/>
    </source>
</evidence>
<evidence type="ECO:0000256" key="11">
    <source>
        <dbReference type="RuleBase" id="RU003357"/>
    </source>
</evidence>
<dbReference type="GO" id="GO:0015344">
    <property type="term" value="F:siderophore uptake transmembrane transporter activity"/>
    <property type="evidence" value="ECO:0007669"/>
    <property type="project" value="TreeGrafter"/>
</dbReference>
<feature type="domain" description="TonB-dependent receptor plug" evidence="14">
    <location>
        <begin position="47"/>
        <end position="147"/>
    </location>
</feature>
<dbReference type="Pfam" id="PF07715">
    <property type="entry name" value="Plug"/>
    <property type="match status" value="1"/>
</dbReference>
<evidence type="ECO:0000256" key="3">
    <source>
        <dbReference type="ARBA" id="ARBA00022452"/>
    </source>
</evidence>
<organism evidence="15 16">
    <name type="scientific">Paracoccus solventivorans</name>
    <dbReference type="NCBI Taxonomy" id="53463"/>
    <lineage>
        <taxon>Bacteria</taxon>
        <taxon>Pseudomonadati</taxon>
        <taxon>Pseudomonadota</taxon>
        <taxon>Alphaproteobacteria</taxon>
        <taxon>Rhodobacterales</taxon>
        <taxon>Paracoccaceae</taxon>
        <taxon>Paracoccus</taxon>
    </lineage>
</organism>
<evidence type="ECO:0000256" key="9">
    <source>
        <dbReference type="ARBA" id="ARBA00023237"/>
    </source>
</evidence>
<keyword evidence="5 12" id="KW-0732">Signal</keyword>
<evidence type="ECO:0000256" key="7">
    <source>
        <dbReference type="ARBA" id="ARBA00023136"/>
    </source>
</evidence>
<evidence type="ECO:0000256" key="12">
    <source>
        <dbReference type="SAM" id="SignalP"/>
    </source>
</evidence>
<keyword evidence="3 10" id="KW-1134">Transmembrane beta strand</keyword>
<dbReference type="Gene3D" id="2.40.170.20">
    <property type="entry name" value="TonB-dependent receptor, beta-barrel domain"/>
    <property type="match status" value="1"/>
</dbReference>
<sequence length="667" mass="71701">MQPRHISIAAGVLAATVPAMAAAQVPEATIRLDPITLIATGLPVEAFESPASTTIITAEEIKRRTPVSVATLLRDVPGLHISEEGIERVSIRGETSRRVAIMIDGQKLTDHTNYGQPILIDPTTIERIEVVRGSSSVVSGSAAIGGVINIITRTGADKPFALSTTAGYFSATEGYRASATASGTVPMGAGEFDYRLTIGRMDQGDRRTPDGTLVPSGIEDETRSLHLGYRQGNHSIAFKAHSYDLAADVWTGDPNFLISLPHRDLRKYTLSYEGTELAPWLDRLSLSLYRQTVDRAFINDLSPTPTMNILSDSTDMQETWGATLRAEMRLTPASRSVIGIDFEDDRLQADKQTVTTGAGPVPITRLGYDDASIRSWSIFGQHELDLSETLTANIGARWHDISADHDVSVANGVAQPLRSNSDSLLLGAAGLVWRPSEDWALRANLSQGYIYPNLGQMFLTTTGGGVTLTGNPELDPETSTTFELGARHQGETGSLDATLFYTKAKDYIATVITGTTGTYENVDQARSWGVEIQAEQDIGDTGLTAHASVAAMRRELRYANGFETFDSGTPELSGTLGLRRDWSLAGLTGGLDLFVRGESGVEFRNDAGTVVGDAGGYGTLNLRADADLGQGVTLVAEVMNLTDRSYQPYGQMPGSERSLNLFLTASF</sequence>
<dbReference type="InterPro" id="IPR012910">
    <property type="entry name" value="Plug_dom"/>
</dbReference>
<dbReference type="InterPro" id="IPR037066">
    <property type="entry name" value="Plug_dom_sf"/>
</dbReference>
<evidence type="ECO:0000313" key="16">
    <source>
        <dbReference type="Proteomes" id="UP000580830"/>
    </source>
</evidence>
<comment type="subcellular location">
    <subcellularLocation>
        <location evidence="1 10">Cell outer membrane</location>
        <topology evidence="1 10">Multi-pass membrane protein</topology>
    </subcellularLocation>
</comment>
<keyword evidence="8 15" id="KW-0675">Receptor</keyword>
<evidence type="ECO:0000256" key="10">
    <source>
        <dbReference type="PROSITE-ProRule" id="PRU01360"/>
    </source>
</evidence>
<dbReference type="SUPFAM" id="SSF56935">
    <property type="entry name" value="Porins"/>
    <property type="match status" value="1"/>
</dbReference>
<evidence type="ECO:0000256" key="1">
    <source>
        <dbReference type="ARBA" id="ARBA00004571"/>
    </source>
</evidence>
<dbReference type="Proteomes" id="UP000580830">
    <property type="component" value="Unassembled WGS sequence"/>
</dbReference>
<dbReference type="InterPro" id="IPR036942">
    <property type="entry name" value="Beta-barrel_TonB_sf"/>
</dbReference>
<gene>
    <name evidence="15" type="ORF">GXX24_02405</name>
</gene>
<feature type="chain" id="PRO_5033040758" evidence="12">
    <location>
        <begin position="22"/>
        <end position="667"/>
    </location>
</feature>
<proteinExistence type="inferred from homology"/>
<dbReference type="CDD" id="cd01347">
    <property type="entry name" value="ligand_gated_channel"/>
    <property type="match status" value="1"/>
</dbReference>
<evidence type="ECO:0000256" key="2">
    <source>
        <dbReference type="ARBA" id="ARBA00022448"/>
    </source>
</evidence>
<dbReference type="GO" id="GO:0044718">
    <property type="term" value="P:siderophore transmembrane transport"/>
    <property type="evidence" value="ECO:0007669"/>
    <property type="project" value="TreeGrafter"/>
</dbReference>
<dbReference type="PANTHER" id="PTHR30069:SF29">
    <property type="entry name" value="HEMOGLOBIN AND HEMOGLOBIN-HAPTOGLOBIN-BINDING PROTEIN 1-RELATED"/>
    <property type="match status" value="1"/>
</dbReference>
<dbReference type="Pfam" id="PF00593">
    <property type="entry name" value="TonB_dep_Rec_b-barrel"/>
    <property type="match status" value="1"/>
</dbReference>
<comment type="caution">
    <text evidence="15">The sequence shown here is derived from an EMBL/GenBank/DDBJ whole genome shotgun (WGS) entry which is preliminary data.</text>
</comment>
<dbReference type="PROSITE" id="PS52016">
    <property type="entry name" value="TONB_DEPENDENT_REC_3"/>
    <property type="match status" value="1"/>
</dbReference>
<reference evidence="15 16" key="1">
    <citation type="journal article" date="2020" name="Biotechnol. Biofuels">
        <title>New insights from the biogas microbiome by comprehensive genome-resolved metagenomics of nearly 1600 species originating from multiple anaerobic digesters.</title>
        <authorList>
            <person name="Campanaro S."/>
            <person name="Treu L."/>
            <person name="Rodriguez-R L.M."/>
            <person name="Kovalovszki A."/>
            <person name="Ziels R.M."/>
            <person name="Maus I."/>
            <person name="Zhu X."/>
            <person name="Kougias P.G."/>
            <person name="Basile A."/>
            <person name="Luo G."/>
            <person name="Schluter A."/>
            <person name="Konstantinidis K.T."/>
            <person name="Angelidaki I."/>
        </authorList>
    </citation>
    <scope>NUCLEOTIDE SEQUENCE [LARGE SCALE GENOMIC DNA]</scope>
    <source>
        <strain evidence="15">AS04akNAM_125</strain>
    </source>
</reference>
<evidence type="ECO:0000256" key="8">
    <source>
        <dbReference type="ARBA" id="ARBA00023170"/>
    </source>
</evidence>
<dbReference type="GO" id="GO:0009279">
    <property type="term" value="C:cell outer membrane"/>
    <property type="evidence" value="ECO:0007669"/>
    <property type="project" value="UniProtKB-SubCell"/>
</dbReference>
<keyword evidence="2 10" id="KW-0813">Transport</keyword>
<keyword evidence="7 10" id="KW-0472">Membrane</keyword>
<dbReference type="PANTHER" id="PTHR30069">
    <property type="entry name" value="TONB-DEPENDENT OUTER MEMBRANE RECEPTOR"/>
    <property type="match status" value="1"/>
</dbReference>
<evidence type="ECO:0000259" key="13">
    <source>
        <dbReference type="Pfam" id="PF00593"/>
    </source>
</evidence>
<keyword evidence="9 10" id="KW-0998">Cell outer membrane</keyword>
<keyword evidence="6 11" id="KW-0798">TonB box</keyword>
<protein>
    <submittedName>
        <fullName evidence="15">TonB-dependent receptor</fullName>
    </submittedName>
</protein>
<evidence type="ECO:0000256" key="6">
    <source>
        <dbReference type="ARBA" id="ARBA00023077"/>
    </source>
</evidence>
<name>A0A832QUF1_9RHOB</name>
<accession>A0A832QUF1</accession>
<feature type="signal peptide" evidence="12">
    <location>
        <begin position="1"/>
        <end position="21"/>
    </location>
</feature>
<evidence type="ECO:0000259" key="14">
    <source>
        <dbReference type="Pfam" id="PF07715"/>
    </source>
</evidence>
<evidence type="ECO:0000313" key="15">
    <source>
        <dbReference type="EMBL" id="HHW32984.1"/>
    </source>
</evidence>